<dbReference type="EMBL" id="JAGSGD010000001">
    <property type="protein sequence ID" value="MBR7618058.1"/>
    <property type="molecule type" value="Genomic_DNA"/>
</dbReference>
<dbReference type="GO" id="GO:0051539">
    <property type="term" value="F:4 iron, 4 sulfur cluster binding"/>
    <property type="evidence" value="ECO:0007669"/>
    <property type="project" value="UniProtKB-UniRule"/>
</dbReference>
<evidence type="ECO:0000313" key="5">
    <source>
        <dbReference type="Proteomes" id="UP000622580"/>
    </source>
</evidence>
<comment type="similarity">
    <text evidence="1">Belongs to the anaerobic coproporphyrinogen-III oxidase family. HemW subfamily.</text>
</comment>
<dbReference type="InterPro" id="IPR007197">
    <property type="entry name" value="rSAM"/>
</dbReference>
<comment type="subcellular location">
    <subcellularLocation>
        <location evidence="2">Cytoplasm</location>
    </subcellularLocation>
</comment>
<comment type="caution">
    <text evidence="4">The sequence shown here is derived from an EMBL/GenBank/DDBJ whole genome shotgun (WGS) entry which is preliminary data.</text>
</comment>
<keyword evidence="2" id="KW-0411">Iron-sulfur</keyword>
<dbReference type="SUPFAM" id="SSF102114">
    <property type="entry name" value="Radical SAM enzymes"/>
    <property type="match status" value="1"/>
</dbReference>
<dbReference type="InterPro" id="IPR034505">
    <property type="entry name" value="Coproporphyrinogen-III_oxidase"/>
</dbReference>
<gene>
    <name evidence="4" type="ORF">JKL49_01550</name>
</gene>
<dbReference type="GO" id="GO:0006779">
    <property type="term" value="P:porphyrin-containing compound biosynthetic process"/>
    <property type="evidence" value="ECO:0007669"/>
    <property type="project" value="InterPro"/>
</dbReference>
<dbReference type="GO" id="GO:0004109">
    <property type="term" value="F:coproporphyrinogen oxidase activity"/>
    <property type="evidence" value="ECO:0007669"/>
    <property type="project" value="InterPro"/>
</dbReference>
<accession>A0A941CZB6</accession>
<dbReference type="GO" id="GO:0046872">
    <property type="term" value="F:metal ion binding"/>
    <property type="evidence" value="ECO:0007669"/>
    <property type="project" value="UniProtKB-UniRule"/>
</dbReference>
<feature type="domain" description="Radical SAM core" evidence="3">
    <location>
        <begin position="1"/>
        <end position="238"/>
    </location>
</feature>
<keyword evidence="2" id="KW-0963">Cytoplasm</keyword>
<keyword evidence="2" id="KW-0143">Chaperone</keyword>
<evidence type="ECO:0000256" key="2">
    <source>
        <dbReference type="RuleBase" id="RU364116"/>
    </source>
</evidence>
<keyword evidence="2" id="KW-0479">Metal-binding</keyword>
<keyword evidence="2" id="KW-0349">Heme</keyword>
<evidence type="ECO:0000313" key="4">
    <source>
        <dbReference type="EMBL" id="MBR7618058.1"/>
    </source>
</evidence>
<dbReference type="GO" id="GO:0005737">
    <property type="term" value="C:cytoplasm"/>
    <property type="evidence" value="ECO:0007669"/>
    <property type="project" value="UniProtKB-SubCell"/>
</dbReference>
<evidence type="ECO:0000259" key="3">
    <source>
        <dbReference type="PROSITE" id="PS51918"/>
    </source>
</evidence>
<dbReference type="PANTHER" id="PTHR13932">
    <property type="entry name" value="COPROPORPHYRINIGEN III OXIDASE"/>
    <property type="match status" value="1"/>
</dbReference>
<dbReference type="Pfam" id="PF06969">
    <property type="entry name" value="HemN_C"/>
    <property type="match status" value="1"/>
</dbReference>
<dbReference type="InterPro" id="IPR058240">
    <property type="entry name" value="rSAM_sf"/>
</dbReference>
<name>A0A941CZB6_9CAUL</name>
<dbReference type="RefSeq" id="WP_215337776.1">
    <property type="nucleotide sequence ID" value="NZ_JAGSGD010000001.1"/>
</dbReference>
<protein>
    <recommendedName>
        <fullName evidence="2">Heme chaperone HemW</fullName>
    </recommendedName>
</protein>
<dbReference type="Pfam" id="PF04055">
    <property type="entry name" value="Radical_SAM"/>
    <property type="match status" value="1"/>
</dbReference>
<dbReference type="SFLD" id="SFLDF00288">
    <property type="entry name" value="HemN-like__clustered_with_nucl"/>
    <property type="match status" value="1"/>
</dbReference>
<dbReference type="PROSITE" id="PS51918">
    <property type="entry name" value="RADICAL_SAM"/>
    <property type="match status" value="1"/>
</dbReference>
<dbReference type="CDD" id="cd01335">
    <property type="entry name" value="Radical_SAM"/>
    <property type="match status" value="1"/>
</dbReference>
<keyword evidence="5" id="KW-1185">Reference proteome</keyword>
<dbReference type="InterPro" id="IPR010723">
    <property type="entry name" value="HemN_C"/>
</dbReference>
<dbReference type="Proteomes" id="UP000622580">
    <property type="component" value="Unassembled WGS sequence"/>
</dbReference>
<dbReference type="InterPro" id="IPR004559">
    <property type="entry name" value="HemW-like"/>
</dbReference>
<keyword evidence="2" id="KW-0004">4Fe-4S</keyword>
<comment type="function">
    <text evidence="2">Probably acts as a heme chaperone, transferring heme to an unknown acceptor. Binds one molecule of heme per monomer, possibly covalently. Binds 1 [4Fe-4S] cluster. The cluster is coordinated with 3 cysteines and an exchangeable S-adenosyl-L-methionine.</text>
</comment>
<proteinExistence type="inferred from homology"/>
<dbReference type="SFLD" id="SFLDS00029">
    <property type="entry name" value="Radical_SAM"/>
    <property type="match status" value="2"/>
</dbReference>
<dbReference type="InterPro" id="IPR006638">
    <property type="entry name" value="Elp3/MiaA/NifB-like_rSAM"/>
</dbReference>
<keyword evidence="2" id="KW-0949">S-adenosyl-L-methionine</keyword>
<dbReference type="SFLD" id="SFLDG01065">
    <property type="entry name" value="anaerobic_coproporphyrinogen-I"/>
    <property type="match status" value="2"/>
</dbReference>
<dbReference type="NCBIfam" id="TIGR00539">
    <property type="entry name" value="hemN_rel"/>
    <property type="match status" value="1"/>
</dbReference>
<organism evidence="4 5">
    <name type="scientific">Phenylobacterium glaciei</name>
    <dbReference type="NCBI Taxonomy" id="2803784"/>
    <lineage>
        <taxon>Bacteria</taxon>
        <taxon>Pseudomonadati</taxon>
        <taxon>Pseudomonadota</taxon>
        <taxon>Alphaproteobacteria</taxon>
        <taxon>Caulobacterales</taxon>
        <taxon>Caulobacteraceae</taxon>
        <taxon>Phenylobacterium</taxon>
    </lineage>
</organism>
<sequence length="384" mass="41434">MTSLAPLGVYIHWPYCARICPYCDFNVLRDRGREVEQRALKDAILADLRRHRELTGPRDLISIFLGGGTPSLMDPDWAGEMIALCRQLWTPMPNLEVTLEANPTDAEADRFSGFASAGVQRLSLGVQALDDASLTLLGRNHGADEARRAAALGARVFPRLSLDLIYARPGQTPEAWRAELSEAIDLGAEHLSPYQLTIEAGTAFDRAVKRGTLVPPGEDLAAELFDVTQDTLTAAGFTAYEVSNHARGPAARSNHNLVYWRGQDYVGAGPGAHGRLTLDGARTATFAAARPADYIARVAETGLGWVTQETLTPQQAAEERLLAGLRIEDGVSFDEIAALSLTPAHPEVLSLAQAGLIASDPDRLRATPAGRLVLNWVTSRLALA</sequence>
<keyword evidence="2" id="KW-0408">Iron</keyword>
<dbReference type="SMART" id="SM00729">
    <property type="entry name" value="Elp3"/>
    <property type="match status" value="1"/>
</dbReference>
<dbReference type="SFLD" id="SFLDF00562">
    <property type="entry name" value="HemN-like__clustered_with_heat"/>
    <property type="match status" value="1"/>
</dbReference>
<reference evidence="4" key="1">
    <citation type="submission" date="2021-04" db="EMBL/GenBank/DDBJ databases">
        <title>Draft genome assembly of strain Phenylobacterium sp. 20VBR1 using MiniION and Illumina platforms.</title>
        <authorList>
            <person name="Thomas F.A."/>
            <person name="Krishnan K.P."/>
            <person name="Sinha R.K."/>
        </authorList>
    </citation>
    <scope>NUCLEOTIDE SEQUENCE</scope>
    <source>
        <strain evidence="4">20VBR1</strain>
    </source>
</reference>
<dbReference type="PANTHER" id="PTHR13932:SF5">
    <property type="entry name" value="RADICAL S-ADENOSYL METHIONINE DOMAIN-CONTAINING PROTEIN 1, MITOCHONDRIAL"/>
    <property type="match status" value="1"/>
</dbReference>
<dbReference type="Gene3D" id="3.30.750.200">
    <property type="match status" value="1"/>
</dbReference>
<dbReference type="AlphaFoldDB" id="A0A941CZB6"/>
<evidence type="ECO:0000256" key="1">
    <source>
        <dbReference type="ARBA" id="ARBA00006100"/>
    </source>
</evidence>